<dbReference type="RefSeq" id="WP_190313743.1">
    <property type="nucleotide sequence ID" value="NZ_JACNYL010000002.1"/>
</dbReference>
<evidence type="ECO:0000256" key="2">
    <source>
        <dbReference type="ARBA" id="ARBA00023136"/>
    </source>
</evidence>
<keyword evidence="9" id="KW-1185">Reference proteome</keyword>
<dbReference type="PRINTS" id="PR01021">
    <property type="entry name" value="OMPADOMAIN"/>
</dbReference>
<accession>A0ABR7XSB0</accession>
<organism evidence="8 9">
    <name type="scientific">Sphingobacterium chuzhouense</name>
    <dbReference type="NCBI Taxonomy" id="1742264"/>
    <lineage>
        <taxon>Bacteria</taxon>
        <taxon>Pseudomonadati</taxon>
        <taxon>Bacteroidota</taxon>
        <taxon>Sphingobacteriia</taxon>
        <taxon>Sphingobacteriales</taxon>
        <taxon>Sphingobacteriaceae</taxon>
        <taxon>Sphingobacterium</taxon>
    </lineage>
</organism>
<dbReference type="InterPro" id="IPR006665">
    <property type="entry name" value="OmpA-like"/>
</dbReference>
<dbReference type="InterPro" id="IPR036737">
    <property type="entry name" value="OmpA-like_sf"/>
</dbReference>
<reference evidence="8 9" key="1">
    <citation type="submission" date="2020-08" db="EMBL/GenBank/DDBJ databases">
        <title>Sphingobacterium sp. DN00404 isolated from aquaculture water.</title>
        <authorList>
            <person name="Zhang M."/>
        </authorList>
    </citation>
    <scope>NUCLEOTIDE SEQUENCE [LARGE SCALE GENOMIC DNA]</scope>
    <source>
        <strain evidence="8 9">KCTC 42746</strain>
    </source>
</reference>
<feature type="region of interest" description="Disordered" evidence="5">
    <location>
        <begin position="176"/>
        <end position="201"/>
    </location>
</feature>
<evidence type="ECO:0000313" key="9">
    <source>
        <dbReference type="Proteomes" id="UP000651112"/>
    </source>
</evidence>
<dbReference type="PROSITE" id="PS51123">
    <property type="entry name" value="OMPA_2"/>
    <property type="match status" value="1"/>
</dbReference>
<dbReference type="Pfam" id="PF00691">
    <property type="entry name" value="OmpA"/>
    <property type="match status" value="1"/>
</dbReference>
<gene>
    <name evidence="8" type="ORF">H8B21_10735</name>
</gene>
<dbReference type="Gene3D" id="3.30.1330.60">
    <property type="entry name" value="OmpA-like domain"/>
    <property type="match status" value="1"/>
</dbReference>
<dbReference type="PANTHER" id="PTHR30329">
    <property type="entry name" value="STATOR ELEMENT OF FLAGELLAR MOTOR COMPLEX"/>
    <property type="match status" value="1"/>
</dbReference>
<dbReference type="InterPro" id="IPR006664">
    <property type="entry name" value="OMP_bac"/>
</dbReference>
<keyword evidence="6" id="KW-1133">Transmembrane helix</keyword>
<dbReference type="CDD" id="cd07185">
    <property type="entry name" value="OmpA_C-like"/>
    <property type="match status" value="1"/>
</dbReference>
<sequence>MAHLEVQPKSGTPWWVWLLLAIIALAIIIFAVNQCNPDSTETGVTDTTANSTIDRSEVLAATEPDWNSVDFNTPQSTNPDITDTDIMTRENADYTIYTIGENILFATDQKEIQGSSETKLKQIADALNERFKGAYIGVYGSADSTGTASHNKELGAERANAVKDWLINSGGIERSKVSTHSLGEEEPVTSNATKDGRQQNRNVQIVAFRHKQ</sequence>
<proteinExistence type="predicted"/>
<name>A0ABR7XSB0_9SPHI</name>
<comment type="caution">
    <text evidence="8">The sequence shown here is derived from an EMBL/GenBank/DDBJ whole genome shotgun (WGS) entry which is preliminary data.</text>
</comment>
<feature type="domain" description="OmpA-like" evidence="7">
    <location>
        <begin position="92"/>
        <end position="211"/>
    </location>
</feature>
<evidence type="ECO:0000256" key="6">
    <source>
        <dbReference type="SAM" id="Phobius"/>
    </source>
</evidence>
<dbReference type="EMBL" id="JACNYL010000002">
    <property type="protein sequence ID" value="MBD1422046.1"/>
    <property type="molecule type" value="Genomic_DNA"/>
</dbReference>
<evidence type="ECO:0000256" key="3">
    <source>
        <dbReference type="ARBA" id="ARBA00023237"/>
    </source>
</evidence>
<dbReference type="PANTHER" id="PTHR30329:SF21">
    <property type="entry name" value="LIPOPROTEIN YIAD-RELATED"/>
    <property type="match status" value="1"/>
</dbReference>
<keyword evidence="3" id="KW-0998">Cell outer membrane</keyword>
<evidence type="ECO:0000259" key="7">
    <source>
        <dbReference type="PROSITE" id="PS51123"/>
    </source>
</evidence>
<evidence type="ECO:0000256" key="5">
    <source>
        <dbReference type="SAM" id="MobiDB-lite"/>
    </source>
</evidence>
<dbReference type="SUPFAM" id="SSF103088">
    <property type="entry name" value="OmpA-like"/>
    <property type="match status" value="1"/>
</dbReference>
<keyword evidence="6" id="KW-0812">Transmembrane</keyword>
<dbReference type="Proteomes" id="UP000651112">
    <property type="component" value="Unassembled WGS sequence"/>
</dbReference>
<dbReference type="InterPro" id="IPR050330">
    <property type="entry name" value="Bact_OuterMem_StrucFunc"/>
</dbReference>
<feature type="compositionally biased region" description="Polar residues" evidence="5">
    <location>
        <begin position="188"/>
        <end position="201"/>
    </location>
</feature>
<protein>
    <submittedName>
        <fullName evidence="8">OmpA family protein</fullName>
    </submittedName>
</protein>
<evidence type="ECO:0000313" key="8">
    <source>
        <dbReference type="EMBL" id="MBD1422046.1"/>
    </source>
</evidence>
<evidence type="ECO:0000256" key="4">
    <source>
        <dbReference type="PROSITE-ProRule" id="PRU00473"/>
    </source>
</evidence>
<evidence type="ECO:0000256" key="1">
    <source>
        <dbReference type="ARBA" id="ARBA00004442"/>
    </source>
</evidence>
<keyword evidence="2 4" id="KW-0472">Membrane</keyword>
<feature type="transmembrane region" description="Helical" evidence="6">
    <location>
        <begin position="14"/>
        <end position="32"/>
    </location>
</feature>
<comment type="subcellular location">
    <subcellularLocation>
        <location evidence="1">Cell outer membrane</location>
    </subcellularLocation>
</comment>